<sequence length="99" mass="10761">VTRLHRKNTALFALTLCLVVSYTSAFFFNNCGQNCRPGSCAGQFGCTRCRDGMCVRRINRVGVCVPSCGTGAFCNPVGFCNDCDDSNCVRCSYKCCLCV</sequence>
<dbReference type="AlphaFoldDB" id="B3TKA3"/>
<evidence type="ECO:0000313" key="2">
    <source>
        <dbReference type="EMBL" id="ABY87432.1"/>
    </source>
</evidence>
<name>B3TKA3_HALDV</name>
<protein>
    <submittedName>
        <fullName evidence="2">Uncharacterized protein</fullName>
    </submittedName>
</protein>
<feature type="signal peptide" evidence="1">
    <location>
        <begin position="1"/>
        <end position="25"/>
    </location>
</feature>
<feature type="non-terminal residue" evidence="2">
    <location>
        <position position="99"/>
    </location>
</feature>
<reference evidence="2" key="1">
    <citation type="submission" date="2007-10" db="EMBL/GenBank/DDBJ databases">
        <authorList>
            <person name="Ren H.-L."/>
            <person name="Wang K.-J."/>
            <person name="Xu D.-D."/>
            <person name="Cai L."/>
            <person name="Lin Z.-Y."/>
            <person name="Yang M."/>
            <person name="Qiao K."/>
            <person name="Zhang N."/>
        </authorList>
    </citation>
    <scope>NUCLEOTIDE SEQUENCE</scope>
</reference>
<reference evidence="2" key="2">
    <citation type="journal article" date="2008" name="Dev. Comp. Immunol.">
        <title>Identification of the up-regulated expression genes in hemocytes of variously colored abalone (Haliotis diversicolor Reeve, 1846) challenged with bacteria.</title>
        <authorList>
            <person name="Wang K.J."/>
            <person name="Ren H.L."/>
            <person name="Xu D.D."/>
            <person name="Cai L."/>
            <person name="Yang M."/>
        </authorList>
    </citation>
    <scope>NUCLEOTIDE SEQUENCE</scope>
</reference>
<dbReference type="EMBL" id="EU244419">
    <property type="protein sequence ID" value="ABY87432.1"/>
    <property type="molecule type" value="mRNA"/>
</dbReference>
<proteinExistence type="evidence at transcript level"/>
<organism evidence="2">
    <name type="scientific">Haliotis diversicolor</name>
    <name type="common">Abalone</name>
    <name type="synonym">Sulculus diversicolor</name>
    <dbReference type="NCBI Taxonomy" id="36095"/>
    <lineage>
        <taxon>Eukaryota</taxon>
        <taxon>Metazoa</taxon>
        <taxon>Spiralia</taxon>
        <taxon>Lophotrochozoa</taxon>
        <taxon>Mollusca</taxon>
        <taxon>Gastropoda</taxon>
        <taxon>Vetigastropoda</taxon>
        <taxon>Lepetellida</taxon>
        <taxon>Haliotoidea</taxon>
        <taxon>Haliotidae</taxon>
        <taxon>Haliotis</taxon>
    </lineage>
</organism>
<feature type="non-terminal residue" evidence="2">
    <location>
        <position position="1"/>
    </location>
</feature>
<feature type="chain" id="PRO_5002798913" evidence="1">
    <location>
        <begin position="26"/>
        <end position="99"/>
    </location>
</feature>
<accession>B3TKA3</accession>
<evidence type="ECO:0000256" key="1">
    <source>
        <dbReference type="SAM" id="SignalP"/>
    </source>
</evidence>
<keyword evidence="1" id="KW-0732">Signal</keyword>